<dbReference type="InterPro" id="IPR002656">
    <property type="entry name" value="Acyl_transf_3_dom"/>
</dbReference>
<feature type="transmembrane region" description="Helical" evidence="2">
    <location>
        <begin position="134"/>
        <end position="160"/>
    </location>
</feature>
<reference evidence="4 5" key="1">
    <citation type="submission" date="2020-05" db="EMBL/GenBank/DDBJ databases">
        <authorList>
            <person name="Khan S.A."/>
            <person name="Jeon C.O."/>
            <person name="Chun B.H."/>
        </authorList>
    </citation>
    <scope>NUCLEOTIDE SEQUENCE [LARGE SCALE GENOMIC DNA]</scope>
    <source>
        <strain evidence="4 5">B156</strain>
    </source>
</reference>
<organism evidence="4 5">
    <name type="scientific">Ramlibacter montanisoli</name>
    <dbReference type="NCBI Taxonomy" id="2732512"/>
    <lineage>
        <taxon>Bacteria</taxon>
        <taxon>Pseudomonadati</taxon>
        <taxon>Pseudomonadota</taxon>
        <taxon>Betaproteobacteria</taxon>
        <taxon>Burkholderiales</taxon>
        <taxon>Comamonadaceae</taxon>
        <taxon>Ramlibacter</taxon>
    </lineage>
</organism>
<keyword evidence="4" id="KW-0012">Acyltransferase</keyword>
<dbReference type="PANTHER" id="PTHR37312">
    <property type="entry name" value="MEMBRANE-BOUND ACYLTRANSFERASE YKRP-RELATED"/>
    <property type="match status" value="1"/>
</dbReference>
<feature type="region of interest" description="Disordered" evidence="1">
    <location>
        <begin position="360"/>
        <end position="381"/>
    </location>
</feature>
<dbReference type="Pfam" id="PF01757">
    <property type="entry name" value="Acyl_transf_3"/>
    <property type="match status" value="1"/>
</dbReference>
<keyword evidence="2" id="KW-0472">Membrane</keyword>
<comment type="caution">
    <text evidence="4">The sequence shown here is derived from an EMBL/GenBank/DDBJ whole genome shotgun (WGS) entry which is preliminary data.</text>
</comment>
<keyword evidence="5" id="KW-1185">Reference proteome</keyword>
<sequence>MPPISAPSQPQARDAVLDMAKGLAILLVVIGHTLQGMSHQFDDLTAFRVIYAFHMPLFAFLAGAAATHWLRRIDQAGPLRARVGESWGRVKRSSLHLLLPFAVWTLIGWAMTRAATPLPEYLLRVLRQPDVSLWFLPAMFWCAVFASAFVLVSGAAVRWLAARFPARMGGRGAAALVQLVVFLLLWHLLKRKLTPAFGLVFANEFHGGLFLFFALGAASFGPFTQLRSRALRVLPYLLFAALVPYWHRTLPHSLMPDAPAWLQHPALASKYALVVAVSGTLAAVDLVRVLAQLPLRWVHAAAAYAGQASLAVYAVHFHFLGIAPAVVAPMVLSVAFYALVSRIPVIRLLLLGMSTPPPVPDRVPGGQQQVQDRAAQGSGGG</sequence>
<name>A0A849KQQ5_9BURK</name>
<evidence type="ECO:0000259" key="3">
    <source>
        <dbReference type="Pfam" id="PF01757"/>
    </source>
</evidence>
<feature type="domain" description="Acyltransferase 3" evidence="3">
    <location>
        <begin position="17"/>
        <end position="322"/>
    </location>
</feature>
<dbReference type="InterPro" id="IPR052734">
    <property type="entry name" value="Nod_factor_acetyltransferase"/>
</dbReference>
<feature type="transmembrane region" description="Helical" evidence="2">
    <location>
        <begin position="49"/>
        <end position="70"/>
    </location>
</feature>
<dbReference type="AlphaFoldDB" id="A0A849KQQ5"/>
<evidence type="ECO:0000256" key="1">
    <source>
        <dbReference type="SAM" id="MobiDB-lite"/>
    </source>
</evidence>
<evidence type="ECO:0000313" key="5">
    <source>
        <dbReference type="Proteomes" id="UP000552954"/>
    </source>
</evidence>
<feature type="transmembrane region" description="Helical" evidence="2">
    <location>
        <begin position="321"/>
        <end position="340"/>
    </location>
</feature>
<keyword evidence="2" id="KW-1133">Transmembrane helix</keyword>
<accession>A0A849KQQ5</accession>
<dbReference type="Proteomes" id="UP000552954">
    <property type="component" value="Unassembled WGS sequence"/>
</dbReference>
<feature type="transmembrane region" description="Helical" evidence="2">
    <location>
        <begin position="195"/>
        <end position="218"/>
    </location>
</feature>
<dbReference type="PANTHER" id="PTHR37312:SF1">
    <property type="entry name" value="MEMBRANE-BOUND ACYLTRANSFERASE YKRP-RELATED"/>
    <property type="match status" value="1"/>
</dbReference>
<evidence type="ECO:0000256" key="2">
    <source>
        <dbReference type="SAM" id="Phobius"/>
    </source>
</evidence>
<evidence type="ECO:0000313" key="4">
    <source>
        <dbReference type="EMBL" id="NNU44159.1"/>
    </source>
</evidence>
<keyword evidence="4" id="KW-0808">Transferase</keyword>
<feature type="transmembrane region" description="Helical" evidence="2">
    <location>
        <begin position="230"/>
        <end position="247"/>
    </location>
</feature>
<proteinExistence type="predicted"/>
<feature type="transmembrane region" description="Helical" evidence="2">
    <location>
        <begin position="172"/>
        <end position="189"/>
    </location>
</feature>
<dbReference type="GO" id="GO:0016747">
    <property type="term" value="F:acyltransferase activity, transferring groups other than amino-acyl groups"/>
    <property type="evidence" value="ECO:0007669"/>
    <property type="project" value="InterPro"/>
</dbReference>
<dbReference type="RefSeq" id="WP_171560618.1">
    <property type="nucleotide sequence ID" value="NZ_JABFCS010000001.1"/>
</dbReference>
<gene>
    <name evidence="4" type="ORF">HK415_14810</name>
</gene>
<keyword evidence="2" id="KW-0812">Transmembrane</keyword>
<feature type="transmembrane region" description="Helical" evidence="2">
    <location>
        <begin position="95"/>
        <end position="114"/>
    </location>
</feature>
<protein>
    <submittedName>
        <fullName evidence="4">Acyltransferase family protein</fullName>
    </submittedName>
</protein>
<reference evidence="4 5" key="2">
    <citation type="submission" date="2020-06" db="EMBL/GenBank/DDBJ databases">
        <title>Ramlibacter rhizophilus sp. nov., isolated from rhizosphere soil of national flower Mugunghwa from South Korea.</title>
        <authorList>
            <person name="Zheng-Fei Y."/>
            <person name="Huan T."/>
        </authorList>
    </citation>
    <scope>NUCLEOTIDE SEQUENCE [LARGE SCALE GENOMIC DNA]</scope>
    <source>
        <strain evidence="4 5">B156</strain>
    </source>
</reference>
<dbReference type="EMBL" id="JABFCS010000001">
    <property type="protein sequence ID" value="NNU44159.1"/>
    <property type="molecule type" value="Genomic_DNA"/>
</dbReference>